<evidence type="ECO:0000313" key="2">
    <source>
        <dbReference type="EMBL" id="PVH90183.1"/>
    </source>
</evidence>
<protein>
    <submittedName>
        <fullName evidence="2">Uncharacterized protein</fullName>
    </submittedName>
</protein>
<evidence type="ECO:0000256" key="1">
    <source>
        <dbReference type="SAM" id="Coils"/>
    </source>
</evidence>
<organism evidence="2 3">
    <name type="scientific">Periconia macrospinosa</name>
    <dbReference type="NCBI Taxonomy" id="97972"/>
    <lineage>
        <taxon>Eukaryota</taxon>
        <taxon>Fungi</taxon>
        <taxon>Dikarya</taxon>
        <taxon>Ascomycota</taxon>
        <taxon>Pezizomycotina</taxon>
        <taxon>Dothideomycetes</taxon>
        <taxon>Pleosporomycetidae</taxon>
        <taxon>Pleosporales</taxon>
        <taxon>Massarineae</taxon>
        <taxon>Periconiaceae</taxon>
        <taxon>Periconia</taxon>
    </lineage>
</organism>
<name>A0A2V1CYC0_9PLEO</name>
<proteinExistence type="predicted"/>
<keyword evidence="3" id="KW-1185">Reference proteome</keyword>
<sequence>MPDRGKRIVISALSEDSKIITGGSAMKLSATIQKSSGAIAELHQNTEGLKEYDQLLASNNNLQNELERKSNEVKVKIEEIVRINQERKNYEMQMEKKLEEQIDFKSQLIQLYEERYSAWEKEKEYHSKDSEELSP</sequence>
<reference evidence="2 3" key="1">
    <citation type="journal article" date="2018" name="Sci. Rep.">
        <title>Comparative genomics provides insights into the lifestyle and reveals functional heterogeneity of dark septate endophytic fungi.</title>
        <authorList>
            <person name="Knapp D.G."/>
            <person name="Nemeth J.B."/>
            <person name="Barry K."/>
            <person name="Hainaut M."/>
            <person name="Henrissat B."/>
            <person name="Johnson J."/>
            <person name="Kuo A."/>
            <person name="Lim J.H.P."/>
            <person name="Lipzen A."/>
            <person name="Nolan M."/>
            <person name="Ohm R.A."/>
            <person name="Tamas L."/>
            <person name="Grigoriev I.V."/>
            <person name="Spatafora J.W."/>
            <person name="Nagy L.G."/>
            <person name="Kovacs G.M."/>
        </authorList>
    </citation>
    <scope>NUCLEOTIDE SEQUENCE [LARGE SCALE GENOMIC DNA]</scope>
    <source>
        <strain evidence="2 3">DSE2036</strain>
    </source>
</reference>
<dbReference type="AlphaFoldDB" id="A0A2V1CYC0"/>
<dbReference type="EMBL" id="KZ806600">
    <property type="protein sequence ID" value="PVH90183.1"/>
    <property type="molecule type" value="Genomic_DNA"/>
</dbReference>
<accession>A0A2V1CYC0</accession>
<dbReference type="Proteomes" id="UP000244855">
    <property type="component" value="Unassembled WGS sequence"/>
</dbReference>
<gene>
    <name evidence="2" type="ORF">DM02DRAFT_684432</name>
</gene>
<evidence type="ECO:0000313" key="3">
    <source>
        <dbReference type="Proteomes" id="UP000244855"/>
    </source>
</evidence>
<keyword evidence="1" id="KW-0175">Coiled coil</keyword>
<feature type="coiled-coil region" evidence="1">
    <location>
        <begin position="49"/>
        <end position="115"/>
    </location>
</feature>